<dbReference type="OrthoDB" id="540564at2759"/>
<dbReference type="InterPro" id="IPR011993">
    <property type="entry name" value="PH-like_dom_sf"/>
</dbReference>
<name>A0A1Y1HKN7_KLENI</name>
<dbReference type="SUPFAM" id="SSF103657">
    <property type="entry name" value="BAR/IMD domain-like"/>
    <property type="match status" value="1"/>
</dbReference>
<dbReference type="SUPFAM" id="SSF50729">
    <property type="entry name" value="PH domain-like"/>
    <property type="match status" value="1"/>
</dbReference>
<dbReference type="InterPro" id="IPR027267">
    <property type="entry name" value="AH/BAR_dom_sf"/>
</dbReference>
<evidence type="ECO:0000259" key="2">
    <source>
        <dbReference type="PROSITE" id="PS50003"/>
    </source>
</evidence>
<accession>A0A1Y1HKN7</accession>
<evidence type="ECO:0000313" key="3">
    <source>
        <dbReference type="EMBL" id="GAQ77699.1"/>
    </source>
</evidence>
<evidence type="ECO:0000256" key="1">
    <source>
        <dbReference type="SAM" id="MobiDB-lite"/>
    </source>
</evidence>
<organism evidence="3 4">
    <name type="scientific">Klebsormidium nitens</name>
    <name type="common">Green alga</name>
    <name type="synonym">Ulothrix nitens</name>
    <dbReference type="NCBI Taxonomy" id="105231"/>
    <lineage>
        <taxon>Eukaryota</taxon>
        <taxon>Viridiplantae</taxon>
        <taxon>Streptophyta</taxon>
        <taxon>Klebsormidiophyceae</taxon>
        <taxon>Klebsormidiales</taxon>
        <taxon>Klebsormidiaceae</taxon>
        <taxon>Klebsormidium</taxon>
    </lineage>
</organism>
<feature type="domain" description="PH" evidence="2">
    <location>
        <begin position="205"/>
        <end position="310"/>
    </location>
</feature>
<reference evidence="3 4" key="1">
    <citation type="journal article" date="2014" name="Nat. Commun.">
        <title>Klebsormidium flaccidum genome reveals primary factors for plant terrestrial adaptation.</title>
        <authorList>
            <person name="Hori K."/>
            <person name="Maruyama F."/>
            <person name="Fujisawa T."/>
            <person name="Togashi T."/>
            <person name="Yamamoto N."/>
            <person name="Seo M."/>
            <person name="Sato S."/>
            <person name="Yamada T."/>
            <person name="Mori H."/>
            <person name="Tajima N."/>
            <person name="Moriyama T."/>
            <person name="Ikeuchi M."/>
            <person name="Watanabe M."/>
            <person name="Wada H."/>
            <person name="Kobayashi K."/>
            <person name="Saito M."/>
            <person name="Masuda T."/>
            <person name="Sasaki-Sekimoto Y."/>
            <person name="Mashiguchi K."/>
            <person name="Awai K."/>
            <person name="Shimojima M."/>
            <person name="Masuda S."/>
            <person name="Iwai M."/>
            <person name="Nobusawa T."/>
            <person name="Narise T."/>
            <person name="Kondo S."/>
            <person name="Saito H."/>
            <person name="Sato R."/>
            <person name="Murakawa M."/>
            <person name="Ihara Y."/>
            <person name="Oshima-Yamada Y."/>
            <person name="Ohtaka K."/>
            <person name="Satoh M."/>
            <person name="Sonobe K."/>
            <person name="Ishii M."/>
            <person name="Ohtani R."/>
            <person name="Kanamori-Sato M."/>
            <person name="Honoki R."/>
            <person name="Miyazaki D."/>
            <person name="Mochizuki H."/>
            <person name="Umetsu J."/>
            <person name="Higashi K."/>
            <person name="Shibata D."/>
            <person name="Kamiya Y."/>
            <person name="Sato N."/>
            <person name="Nakamura Y."/>
            <person name="Tabata S."/>
            <person name="Ida S."/>
            <person name="Kurokawa K."/>
            <person name="Ohta H."/>
        </authorList>
    </citation>
    <scope>NUCLEOTIDE SEQUENCE [LARGE SCALE GENOMIC DNA]</scope>
    <source>
        <strain evidence="3 4">NIES-2285</strain>
    </source>
</reference>
<dbReference type="EMBL" id="DF236951">
    <property type="protein sequence ID" value="GAQ77699.1"/>
    <property type="molecule type" value="Genomic_DNA"/>
</dbReference>
<evidence type="ECO:0000313" key="4">
    <source>
        <dbReference type="Proteomes" id="UP000054558"/>
    </source>
</evidence>
<dbReference type="SMART" id="SM00233">
    <property type="entry name" value="PH"/>
    <property type="match status" value="1"/>
</dbReference>
<dbReference type="InterPro" id="IPR001849">
    <property type="entry name" value="PH_domain"/>
</dbReference>
<feature type="region of interest" description="Disordered" evidence="1">
    <location>
        <begin position="172"/>
        <end position="200"/>
    </location>
</feature>
<dbReference type="PROSITE" id="PS50003">
    <property type="entry name" value="PH_DOMAIN"/>
    <property type="match status" value="1"/>
</dbReference>
<keyword evidence="4" id="KW-1185">Reference proteome</keyword>
<protein>
    <recommendedName>
        <fullName evidence="2">PH domain-containing protein</fullName>
    </recommendedName>
</protein>
<dbReference type="Proteomes" id="UP000054558">
    <property type="component" value="Unassembled WGS sequence"/>
</dbReference>
<feature type="compositionally biased region" description="Polar residues" evidence="1">
    <location>
        <begin position="1"/>
        <end position="13"/>
    </location>
</feature>
<gene>
    <name evidence="3" type="ORF">KFL_000020605</name>
</gene>
<proteinExistence type="predicted"/>
<sequence length="318" mass="34700">MSAQRAYSDFSSTVKRDVERTSGSAAELAQEEQELVQESGKIHTDVQTAWESMNQALQAHRDACAPDDLRPKGAQQKEDPWLTERSLAEAHLQLKKALATYRTRLSDFFDKAKILDGKLVATLHSLLECYTVAVQALAAKTQKHVDLLTAAIAAIEPDTDIAAFEKTLPIVRPPTEAPESPRDNPGQTPAPGGKPGVNALLTSPEVRKKGPVLRMGQVSGQWKEGVLVLTRAGFVHWCHEQEDLLVPVAGATLSLCSVEATSPLEFCVTETERLGKLSLLVRPKQRSLSFKARSADECAAWVVAIKEAIVESNLESLF</sequence>
<dbReference type="Gene3D" id="1.20.1270.60">
    <property type="entry name" value="Arfaptin homology (AH) domain/BAR domain"/>
    <property type="match status" value="1"/>
</dbReference>
<dbReference type="Pfam" id="PF00169">
    <property type="entry name" value="PH"/>
    <property type="match status" value="1"/>
</dbReference>
<dbReference type="Gene3D" id="2.30.29.30">
    <property type="entry name" value="Pleckstrin-homology domain (PH domain)/Phosphotyrosine-binding domain (PTB)"/>
    <property type="match status" value="1"/>
</dbReference>
<feature type="region of interest" description="Disordered" evidence="1">
    <location>
        <begin position="1"/>
        <end position="40"/>
    </location>
</feature>
<dbReference type="AlphaFoldDB" id="A0A1Y1HKN7"/>